<organism evidence="8 9">
    <name type="scientific">Prauserella alba</name>
    <dbReference type="NCBI Taxonomy" id="176898"/>
    <lineage>
        <taxon>Bacteria</taxon>
        <taxon>Bacillati</taxon>
        <taxon>Actinomycetota</taxon>
        <taxon>Actinomycetes</taxon>
        <taxon>Pseudonocardiales</taxon>
        <taxon>Pseudonocardiaceae</taxon>
        <taxon>Prauserella</taxon>
    </lineage>
</organism>
<keyword evidence="3 6" id="KW-1133">Transmembrane helix</keyword>
<keyword evidence="4 6" id="KW-0472">Membrane</keyword>
<evidence type="ECO:0000259" key="7">
    <source>
        <dbReference type="Pfam" id="PF04138"/>
    </source>
</evidence>
<keyword evidence="2 6" id="KW-0812">Transmembrane</keyword>
<feature type="transmembrane region" description="Helical" evidence="6">
    <location>
        <begin position="136"/>
        <end position="157"/>
    </location>
</feature>
<comment type="subcellular location">
    <subcellularLocation>
        <location evidence="1">Membrane</location>
        <topology evidence="1">Multi-pass membrane protein</topology>
    </subcellularLocation>
</comment>
<comment type="caution">
    <text evidence="8">The sequence shown here is derived from an EMBL/GenBank/DDBJ whole genome shotgun (WGS) entry which is preliminary data.</text>
</comment>
<sequence length="185" mass="20021">MGDVTTVSAGQHAADQQEPADDPDHRPGQPKFFARLVRALMSSGLATGMSQVTLIVLLTMSVNPTVASAAAFVAGAIPNYFVARRWAWNRRGKPDFKRELLPYLFVIGLGGIASMTLTTIAGWITEPLRIEGFVRIIVLDVAFLSSYALVFLIKFTLLDRFVYSKLDAPKPAGKAAPAEVQAQTA</sequence>
<evidence type="ECO:0000256" key="3">
    <source>
        <dbReference type="ARBA" id="ARBA00022989"/>
    </source>
</evidence>
<evidence type="ECO:0000256" key="2">
    <source>
        <dbReference type="ARBA" id="ARBA00022692"/>
    </source>
</evidence>
<dbReference type="InterPro" id="IPR007267">
    <property type="entry name" value="GtrA_DPMS_TM"/>
</dbReference>
<name>A0ABP4FTB4_9PSEU</name>
<accession>A0ABP4FTB4</accession>
<evidence type="ECO:0000256" key="6">
    <source>
        <dbReference type="SAM" id="Phobius"/>
    </source>
</evidence>
<feature type="transmembrane region" description="Helical" evidence="6">
    <location>
        <begin position="103"/>
        <end position="124"/>
    </location>
</feature>
<dbReference type="Pfam" id="PF04138">
    <property type="entry name" value="GtrA_DPMS_TM"/>
    <property type="match status" value="1"/>
</dbReference>
<feature type="domain" description="GtrA/DPMS transmembrane" evidence="7">
    <location>
        <begin position="43"/>
        <end position="161"/>
    </location>
</feature>
<dbReference type="Proteomes" id="UP001500467">
    <property type="component" value="Unassembled WGS sequence"/>
</dbReference>
<feature type="transmembrane region" description="Helical" evidence="6">
    <location>
        <begin position="64"/>
        <end position="82"/>
    </location>
</feature>
<evidence type="ECO:0000256" key="5">
    <source>
        <dbReference type="SAM" id="MobiDB-lite"/>
    </source>
</evidence>
<feature type="transmembrane region" description="Helical" evidence="6">
    <location>
        <begin position="36"/>
        <end position="58"/>
    </location>
</feature>
<proteinExistence type="predicted"/>
<feature type="region of interest" description="Disordered" evidence="5">
    <location>
        <begin position="1"/>
        <end position="28"/>
    </location>
</feature>
<evidence type="ECO:0000256" key="1">
    <source>
        <dbReference type="ARBA" id="ARBA00004141"/>
    </source>
</evidence>
<protein>
    <recommendedName>
        <fullName evidence="7">GtrA/DPMS transmembrane domain-containing protein</fullName>
    </recommendedName>
</protein>
<reference evidence="9" key="1">
    <citation type="journal article" date="2019" name="Int. J. Syst. Evol. Microbiol.">
        <title>The Global Catalogue of Microorganisms (GCM) 10K type strain sequencing project: providing services to taxonomists for standard genome sequencing and annotation.</title>
        <authorList>
            <consortium name="The Broad Institute Genomics Platform"/>
            <consortium name="The Broad Institute Genome Sequencing Center for Infectious Disease"/>
            <person name="Wu L."/>
            <person name="Ma J."/>
        </authorList>
    </citation>
    <scope>NUCLEOTIDE SEQUENCE [LARGE SCALE GENOMIC DNA]</scope>
    <source>
        <strain evidence="9">JCM 13022</strain>
    </source>
</reference>
<evidence type="ECO:0000256" key="4">
    <source>
        <dbReference type="ARBA" id="ARBA00023136"/>
    </source>
</evidence>
<evidence type="ECO:0000313" key="8">
    <source>
        <dbReference type="EMBL" id="GAA1199000.1"/>
    </source>
</evidence>
<keyword evidence="9" id="KW-1185">Reference proteome</keyword>
<evidence type="ECO:0000313" key="9">
    <source>
        <dbReference type="Proteomes" id="UP001500467"/>
    </source>
</evidence>
<dbReference type="EMBL" id="BAAALM010000005">
    <property type="protein sequence ID" value="GAA1199000.1"/>
    <property type="molecule type" value="Genomic_DNA"/>
</dbReference>
<gene>
    <name evidence="8" type="ORF">GCM10009675_13360</name>
</gene>